<evidence type="ECO:0000256" key="1">
    <source>
        <dbReference type="SAM" id="Phobius"/>
    </source>
</evidence>
<feature type="transmembrane region" description="Helical" evidence="1">
    <location>
        <begin position="60"/>
        <end position="82"/>
    </location>
</feature>
<dbReference type="AlphaFoldDB" id="A0A368GAJ8"/>
<evidence type="ECO:0000313" key="2">
    <source>
        <dbReference type="EMBL" id="RCN41433.1"/>
    </source>
</evidence>
<gene>
    <name evidence="2" type="ORF">ANCCAN_12606</name>
</gene>
<dbReference type="EMBL" id="JOJR01000236">
    <property type="protein sequence ID" value="RCN41433.1"/>
    <property type="molecule type" value="Genomic_DNA"/>
</dbReference>
<accession>A0A368GAJ8</accession>
<name>A0A368GAJ8_ANCCA</name>
<keyword evidence="3" id="KW-1185">Reference proteome</keyword>
<dbReference type="InterPro" id="IPR019424">
    <property type="entry name" value="7TM_GPCR_Srsx"/>
</dbReference>
<dbReference type="Proteomes" id="UP000252519">
    <property type="component" value="Unassembled WGS sequence"/>
</dbReference>
<feature type="transmembrane region" description="Helical" evidence="1">
    <location>
        <begin position="20"/>
        <end position="39"/>
    </location>
</feature>
<proteinExistence type="predicted"/>
<keyword evidence="1" id="KW-0812">Transmembrane</keyword>
<reference evidence="2 3" key="1">
    <citation type="submission" date="2014-10" db="EMBL/GenBank/DDBJ databases">
        <title>Draft genome of the hookworm Ancylostoma caninum.</title>
        <authorList>
            <person name="Mitreva M."/>
        </authorList>
    </citation>
    <scope>NUCLEOTIDE SEQUENCE [LARGE SCALE GENOMIC DNA]</scope>
    <source>
        <strain evidence="2 3">Baltimore</strain>
    </source>
</reference>
<dbReference type="Pfam" id="PF10320">
    <property type="entry name" value="7TM_GPCR_Srsx"/>
    <property type="match status" value="1"/>
</dbReference>
<dbReference type="OrthoDB" id="10049706at2759"/>
<sequence>MIATHDLSVTHLVTNEDCALLQFLPIFGICFSSFLLLNVAVDRLAAMWMFYRKFEYHHKLYLSVQILPATLFATTISSVTLAQKSSDE</sequence>
<evidence type="ECO:0008006" key="4">
    <source>
        <dbReference type="Google" id="ProtNLM"/>
    </source>
</evidence>
<protein>
    <recommendedName>
        <fullName evidence="4">G-protein coupled receptors family 1 profile domain-containing protein</fullName>
    </recommendedName>
</protein>
<comment type="caution">
    <text evidence="2">The sequence shown here is derived from an EMBL/GenBank/DDBJ whole genome shotgun (WGS) entry which is preliminary data.</text>
</comment>
<organism evidence="2 3">
    <name type="scientific">Ancylostoma caninum</name>
    <name type="common">Dog hookworm</name>
    <dbReference type="NCBI Taxonomy" id="29170"/>
    <lineage>
        <taxon>Eukaryota</taxon>
        <taxon>Metazoa</taxon>
        <taxon>Ecdysozoa</taxon>
        <taxon>Nematoda</taxon>
        <taxon>Chromadorea</taxon>
        <taxon>Rhabditida</taxon>
        <taxon>Rhabditina</taxon>
        <taxon>Rhabditomorpha</taxon>
        <taxon>Strongyloidea</taxon>
        <taxon>Ancylostomatidae</taxon>
        <taxon>Ancylostomatinae</taxon>
        <taxon>Ancylostoma</taxon>
    </lineage>
</organism>
<keyword evidence="1" id="KW-0472">Membrane</keyword>
<keyword evidence="1" id="KW-1133">Transmembrane helix</keyword>
<evidence type="ECO:0000313" key="3">
    <source>
        <dbReference type="Proteomes" id="UP000252519"/>
    </source>
</evidence>